<keyword evidence="1" id="KW-0812">Transmembrane</keyword>
<feature type="transmembrane region" description="Helical" evidence="1">
    <location>
        <begin position="91"/>
        <end position="112"/>
    </location>
</feature>
<feature type="transmembrane region" description="Helical" evidence="1">
    <location>
        <begin position="6"/>
        <end position="22"/>
    </location>
</feature>
<evidence type="ECO:0000313" key="3">
    <source>
        <dbReference type="Proteomes" id="UP001211894"/>
    </source>
</evidence>
<dbReference type="Proteomes" id="UP001211894">
    <property type="component" value="Unassembled WGS sequence"/>
</dbReference>
<comment type="caution">
    <text evidence="2">The sequence shown here is derived from an EMBL/GenBank/DDBJ whole genome shotgun (WGS) entry which is preliminary data.</text>
</comment>
<evidence type="ECO:0000256" key="1">
    <source>
        <dbReference type="SAM" id="Phobius"/>
    </source>
</evidence>
<feature type="transmembrane region" description="Helical" evidence="1">
    <location>
        <begin position="34"/>
        <end position="54"/>
    </location>
</feature>
<dbReference type="InterPro" id="IPR058247">
    <property type="entry name" value="DUF1453"/>
</dbReference>
<keyword evidence="1" id="KW-1133">Transmembrane helix</keyword>
<organism evidence="2 3">
    <name type="scientific">Bacillus changyiensis</name>
    <dbReference type="NCBI Taxonomy" id="3004103"/>
    <lineage>
        <taxon>Bacteria</taxon>
        <taxon>Bacillati</taxon>
        <taxon>Bacillota</taxon>
        <taxon>Bacilli</taxon>
        <taxon>Bacillales</taxon>
        <taxon>Bacillaceae</taxon>
        <taxon>Bacillus</taxon>
    </lineage>
</organism>
<evidence type="ECO:0000313" key="2">
    <source>
        <dbReference type="EMBL" id="MDA7027839.1"/>
    </source>
</evidence>
<keyword evidence="1" id="KW-0472">Membrane</keyword>
<feature type="transmembrane region" description="Helical" evidence="1">
    <location>
        <begin position="60"/>
        <end position="79"/>
    </location>
</feature>
<feature type="transmembrane region" description="Helical" evidence="1">
    <location>
        <begin position="141"/>
        <end position="161"/>
    </location>
</feature>
<dbReference type="RefSeq" id="WP_271341659.1">
    <property type="nucleotide sequence ID" value="NZ_JAQKAB010000010.1"/>
</dbReference>
<dbReference type="EMBL" id="JAQKAB010000010">
    <property type="protein sequence ID" value="MDA7027839.1"/>
    <property type="molecule type" value="Genomic_DNA"/>
</dbReference>
<reference evidence="2 3" key="1">
    <citation type="submission" date="2023-01" db="EMBL/GenBank/DDBJ databases">
        <title>Bacillus changyiensis sp. nov., isolated from a coastal deposit.</title>
        <authorList>
            <person name="Xiao G."/>
            <person name="Lai Q."/>
            <person name="Hu Z."/>
            <person name="Shao Z."/>
        </authorList>
    </citation>
    <scope>NUCLEOTIDE SEQUENCE [LARGE SCALE GENOMIC DNA]</scope>
    <source>
        <strain evidence="2 3">CLL-7-23</strain>
    </source>
</reference>
<gene>
    <name evidence="2" type="ORF">PJ311_14765</name>
</gene>
<protein>
    <submittedName>
        <fullName evidence="2">DUF1453 family protein</fullName>
    </submittedName>
</protein>
<name>A0ABT4X7Y1_9BACI</name>
<keyword evidence="3" id="KW-1185">Reference proteome</keyword>
<dbReference type="Pfam" id="PF07301">
    <property type="entry name" value="DUF1453"/>
    <property type="match status" value="1"/>
</dbReference>
<accession>A0ABT4X7Y1</accession>
<proteinExistence type="predicted"/>
<sequence>MQFSFYSLNLLVAVCFIVFLRLKRALGFQPIQQVRIVIRMFLFSILTALLLTMSAFNPLAYLYDTVGIIVGLLLTVYALRHISFEYRDGTLYYRTHLWVELAILSIFSFRLFNRIMNLKFLQALTEGHSSAWGEFFSEDPATMICFFVLAVYYIGFSFFILKKQINHAGYD</sequence>